<name>A0A1H5TKZ0_9RHOB</name>
<sequence length="87" mass="9063">MPALSNRLIAAWAWLAGLGGLAALIAAGVGQGVPRRAAGAAILVLAVLKARVILARYLDLDRARAWLSGFGWAVTLWAALVLGLYLV</sequence>
<evidence type="ECO:0000256" key="1">
    <source>
        <dbReference type="SAM" id="Phobius"/>
    </source>
</evidence>
<protein>
    <recommendedName>
        <fullName evidence="4">Cytochrome C oxidase subunit IV</fullName>
    </recommendedName>
</protein>
<reference evidence="2 3" key="1">
    <citation type="submission" date="2016-10" db="EMBL/GenBank/DDBJ databases">
        <authorList>
            <person name="de Groot N.N."/>
        </authorList>
    </citation>
    <scope>NUCLEOTIDE SEQUENCE [LARGE SCALE GENOMIC DNA]</scope>
    <source>
        <strain evidence="2 3">DSM 23413</strain>
    </source>
</reference>
<dbReference type="AlphaFoldDB" id="A0A1H5TKZ0"/>
<proteinExistence type="predicted"/>
<gene>
    <name evidence="2" type="ORF">SAMN05421751_102302</name>
</gene>
<keyword evidence="1" id="KW-1133">Transmembrane helix</keyword>
<dbReference type="RefSeq" id="WP_104006937.1">
    <property type="nucleotide sequence ID" value="NZ_FNVD01000002.1"/>
</dbReference>
<evidence type="ECO:0000313" key="3">
    <source>
        <dbReference type="Proteomes" id="UP000236742"/>
    </source>
</evidence>
<dbReference type="Proteomes" id="UP000236742">
    <property type="component" value="Unassembled WGS sequence"/>
</dbReference>
<keyword evidence="1" id="KW-0472">Membrane</keyword>
<feature type="transmembrane region" description="Helical" evidence="1">
    <location>
        <begin position="66"/>
        <end position="86"/>
    </location>
</feature>
<organism evidence="2 3">
    <name type="scientific">Jhaorihella thermophila</name>
    <dbReference type="NCBI Taxonomy" id="488547"/>
    <lineage>
        <taxon>Bacteria</taxon>
        <taxon>Pseudomonadati</taxon>
        <taxon>Pseudomonadota</taxon>
        <taxon>Alphaproteobacteria</taxon>
        <taxon>Rhodobacterales</taxon>
        <taxon>Paracoccaceae</taxon>
        <taxon>Jhaorihella</taxon>
    </lineage>
</organism>
<evidence type="ECO:0000313" key="2">
    <source>
        <dbReference type="EMBL" id="SEF62687.1"/>
    </source>
</evidence>
<accession>A0A1H5TKZ0</accession>
<keyword evidence="1" id="KW-0812">Transmembrane</keyword>
<dbReference type="EMBL" id="FNVD01000002">
    <property type="protein sequence ID" value="SEF62687.1"/>
    <property type="molecule type" value="Genomic_DNA"/>
</dbReference>
<evidence type="ECO:0008006" key="4">
    <source>
        <dbReference type="Google" id="ProtNLM"/>
    </source>
</evidence>
<feature type="transmembrane region" description="Helical" evidence="1">
    <location>
        <begin position="37"/>
        <end position="54"/>
    </location>
</feature>
<keyword evidence="3" id="KW-1185">Reference proteome</keyword>